<evidence type="ECO:0000313" key="1">
    <source>
        <dbReference type="EMBL" id="KAK0169414.1"/>
    </source>
</evidence>
<gene>
    <name evidence="1" type="ORF">PV328_012079</name>
</gene>
<dbReference type="AlphaFoldDB" id="A0AA39FHG8"/>
<name>A0AA39FHG8_9HYME</name>
<proteinExistence type="predicted"/>
<protein>
    <submittedName>
        <fullName evidence="1">Uncharacterized protein</fullName>
    </submittedName>
</protein>
<dbReference type="EMBL" id="JAQQBS010000451">
    <property type="protein sequence ID" value="KAK0169414.1"/>
    <property type="molecule type" value="Genomic_DNA"/>
</dbReference>
<sequence>ALISGIGSNLSLPSCVPQDHDIPQYKGNSATFAVGKSPGRGSSRDCNVEDHESHHGCCSSHHHPKFLQLTPVNTATIPLNGLEVPKGKKSNNCQRRSISAMSYHRKEKHRAELISTISTLYAKLLIIVGVTVPVTASVSHQVPAALDQ</sequence>
<comment type="caution">
    <text evidence="1">The sequence shown here is derived from an EMBL/GenBank/DDBJ whole genome shotgun (WGS) entry which is preliminary data.</text>
</comment>
<accession>A0AA39FHG8</accession>
<keyword evidence="2" id="KW-1185">Reference proteome</keyword>
<dbReference type="Proteomes" id="UP001168990">
    <property type="component" value="Unassembled WGS sequence"/>
</dbReference>
<feature type="non-terminal residue" evidence="1">
    <location>
        <position position="148"/>
    </location>
</feature>
<organism evidence="1 2">
    <name type="scientific">Microctonus aethiopoides</name>
    <dbReference type="NCBI Taxonomy" id="144406"/>
    <lineage>
        <taxon>Eukaryota</taxon>
        <taxon>Metazoa</taxon>
        <taxon>Ecdysozoa</taxon>
        <taxon>Arthropoda</taxon>
        <taxon>Hexapoda</taxon>
        <taxon>Insecta</taxon>
        <taxon>Pterygota</taxon>
        <taxon>Neoptera</taxon>
        <taxon>Endopterygota</taxon>
        <taxon>Hymenoptera</taxon>
        <taxon>Apocrita</taxon>
        <taxon>Ichneumonoidea</taxon>
        <taxon>Braconidae</taxon>
        <taxon>Euphorinae</taxon>
        <taxon>Microctonus</taxon>
    </lineage>
</organism>
<feature type="non-terminal residue" evidence="1">
    <location>
        <position position="1"/>
    </location>
</feature>
<reference evidence="1" key="1">
    <citation type="journal article" date="2023" name="bioRxiv">
        <title>Scaffold-level genome assemblies of two parasitoid biocontrol wasps reveal the parthenogenesis mechanism and an associated novel virus.</title>
        <authorList>
            <person name="Inwood S."/>
            <person name="Skelly J."/>
            <person name="Guhlin J."/>
            <person name="Harrop T."/>
            <person name="Goldson S."/>
            <person name="Dearden P."/>
        </authorList>
    </citation>
    <scope>NUCLEOTIDE SEQUENCE</scope>
    <source>
        <strain evidence="1">Irish</strain>
        <tissue evidence="1">Whole body</tissue>
    </source>
</reference>
<reference evidence="1" key="2">
    <citation type="submission" date="2023-03" db="EMBL/GenBank/DDBJ databases">
        <authorList>
            <person name="Inwood S.N."/>
            <person name="Skelly J.G."/>
            <person name="Guhlin J."/>
            <person name="Harrop T.W.R."/>
            <person name="Goldson S.G."/>
            <person name="Dearden P.K."/>
        </authorList>
    </citation>
    <scope>NUCLEOTIDE SEQUENCE</scope>
    <source>
        <strain evidence="1">Irish</strain>
        <tissue evidence="1">Whole body</tissue>
    </source>
</reference>
<evidence type="ECO:0000313" key="2">
    <source>
        <dbReference type="Proteomes" id="UP001168990"/>
    </source>
</evidence>